<keyword evidence="4" id="KW-0449">Lipoprotein</keyword>
<dbReference type="PANTHER" id="PTHR43674:SF16">
    <property type="entry name" value="CARBON-NITROGEN FAMILY, PUTATIVE (AFU_ORTHOLOGUE AFUA_5G02350)-RELATED"/>
    <property type="match status" value="1"/>
</dbReference>
<dbReference type="PROSITE" id="PS50263">
    <property type="entry name" value="CN_HYDROLASE"/>
    <property type="match status" value="1"/>
</dbReference>
<evidence type="ECO:0000313" key="4">
    <source>
        <dbReference type="EMBL" id="EZP80585.1"/>
    </source>
</evidence>
<dbReference type="Proteomes" id="UP000094626">
    <property type="component" value="Plasmid pSA1"/>
</dbReference>
<keyword evidence="4" id="KW-0012">Acyltransferase</keyword>
<dbReference type="InterPro" id="IPR003010">
    <property type="entry name" value="C-N_Hydrolase"/>
</dbReference>
<organism evidence="4 5">
    <name type="scientific">Novosphingobium resinovorum</name>
    <dbReference type="NCBI Taxonomy" id="158500"/>
    <lineage>
        <taxon>Bacteria</taxon>
        <taxon>Pseudomonadati</taxon>
        <taxon>Pseudomonadota</taxon>
        <taxon>Alphaproteobacteria</taxon>
        <taxon>Sphingomonadales</taxon>
        <taxon>Sphingomonadaceae</taxon>
        <taxon>Novosphingobium</taxon>
    </lineage>
</organism>
<evidence type="ECO:0000256" key="1">
    <source>
        <dbReference type="ARBA" id="ARBA00022801"/>
    </source>
</evidence>
<dbReference type="AlphaFoldDB" id="A0A031JUF0"/>
<dbReference type="EMBL" id="JFYZ01000016">
    <property type="protein sequence ID" value="EZP80585.1"/>
    <property type="molecule type" value="Genomic_DNA"/>
</dbReference>
<feature type="domain" description="CN hydrolase" evidence="2">
    <location>
        <begin position="9"/>
        <end position="269"/>
    </location>
</feature>
<reference evidence="6" key="3">
    <citation type="journal article" date="2017" name="J. Biotechnol.">
        <title>Complete genome sequence of Novosphingobium resinovorum SA1, a versatile xenobiotic-degrading bacterium capable of utilizing sulfanilic acid.</title>
        <authorList>
            <person name="Hegedus B."/>
            <person name="Kos P.B."/>
            <person name="Balint B."/>
            <person name="Maroti G."/>
            <person name="Gan H.M."/>
            <person name="Perei K."/>
            <person name="Rakhely G."/>
        </authorList>
    </citation>
    <scope>NUCLEOTIDE SEQUENCE [LARGE SCALE GENOMIC DNA]</scope>
    <source>
        <strain evidence="6">SA1</strain>
    </source>
</reference>
<keyword evidence="3" id="KW-0614">Plasmid</keyword>
<evidence type="ECO:0000313" key="3">
    <source>
        <dbReference type="EMBL" id="AOR79473.1"/>
    </source>
</evidence>
<accession>A0A031JUF0</accession>
<dbReference type="Gene3D" id="3.60.110.10">
    <property type="entry name" value="Carbon-nitrogen hydrolase"/>
    <property type="match status" value="1"/>
</dbReference>
<dbReference type="EMBL" id="CP017076">
    <property type="protein sequence ID" value="AOR79473.1"/>
    <property type="molecule type" value="Genomic_DNA"/>
</dbReference>
<gene>
    <name evidence="3" type="ORF">BES08_21910</name>
    <name evidence="4" type="ORF">BV97_03352</name>
</gene>
<dbReference type="GO" id="GO:0016811">
    <property type="term" value="F:hydrolase activity, acting on carbon-nitrogen (but not peptide) bonds, in linear amides"/>
    <property type="evidence" value="ECO:0007669"/>
    <property type="project" value="TreeGrafter"/>
</dbReference>
<dbReference type="InterPro" id="IPR050345">
    <property type="entry name" value="Aliph_Amidase/BUP"/>
</dbReference>
<geneLocation type="plasmid" evidence="3 6">
    <name>pSA1</name>
</geneLocation>
<evidence type="ECO:0000259" key="2">
    <source>
        <dbReference type="PROSITE" id="PS50263"/>
    </source>
</evidence>
<sequence>MRHAPPPPYVLATCASAPQCVFANGAVDRAAIDHNIAQTIALAERAVGDHGARLVVFPQFGLTGYAMVSPEAWHDAAFALPGPEIERIAEASRRTGAWIAVQVPERHDAFPGRHFLSCVIVGPDDGIALVHRKGYSLSLRTSPIDVYERFVEVFGKEAFHPVIDTPIGRLGAVIGAELHWPEVCRSLALNGTQVVLNPIAAAPHLDYLQRAGALQVRPVRAFENMVYLAAANIAGPEGAPRSTIFDYKGASIANPAPDAPDITLATIDIPALEAWRREPSANFLAQIQADTTVQPDPSHHWPRNAWPAHAPSGFEDLIATEAAAWDKFNAQWG</sequence>
<evidence type="ECO:0000313" key="5">
    <source>
        <dbReference type="Proteomes" id="UP000024329"/>
    </source>
</evidence>
<keyword evidence="1" id="KW-0378">Hydrolase</keyword>
<dbReference type="PANTHER" id="PTHR43674">
    <property type="entry name" value="NITRILASE C965.09-RELATED"/>
    <property type="match status" value="1"/>
</dbReference>
<evidence type="ECO:0000313" key="6">
    <source>
        <dbReference type="Proteomes" id="UP000094626"/>
    </source>
</evidence>
<dbReference type="GO" id="GO:0016746">
    <property type="term" value="F:acyltransferase activity"/>
    <property type="evidence" value="ECO:0007669"/>
    <property type="project" value="UniProtKB-KW"/>
</dbReference>
<keyword evidence="6" id="KW-1185">Reference proteome</keyword>
<dbReference type="SUPFAM" id="SSF56317">
    <property type="entry name" value="Carbon-nitrogen hydrolase"/>
    <property type="match status" value="1"/>
</dbReference>
<dbReference type="eggNOG" id="COG0388">
    <property type="taxonomic scope" value="Bacteria"/>
</dbReference>
<proteinExistence type="predicted"/>
<dbReference type="Pfam" id="PF00795">
    <property type="entry name" value="CN_hydrolase"/>
    <property type="match status" value="1"/>
</dbReference>
<dbReference type="PATRIC" id="fig|158500.4.peg.3418"/>
<reference evidence="4 5" key="1">
    <citation type="submission" date="2014-03" db="EMBL/GenBank/DDBJ databases">
        <title>Whole genome sequence of Novosphingobium resinovorum KF1.</title>
        <authorList>
            <person name="Gan H.M."/>
            <person name="Gan H.Y."/>
            <person name="Chew T.H."/>
            <person name="Savka M.A."/>
        </authorList>
    </citation>
    <scope>NUCLEOTIDE SEQUENCE [LARGE SCALE GENOMIC DNA]</scope>
    <source>
        <strain evidence="4 5">KF1</strain>
    </source>
</reference>
<dbReference type="InterPro" id="IPR036526">
    <property type="entry name" value="C-N_Hydrolase_sf"/>
</dbReference>
<dbReference type="RefSeq" id="WP_036527082.1">
    <property type="nucleotide sequence ID" value="NZ_CP017076.1"/>
</dbReference>
<dbReference type="KEGG" id="nre:BES08_21910"/>
<keyword evidence="4" id="KW-0808">Transferase</keyword>
<dbReference type="Proteomes" id="UP000024329">
    <property type="component" value="Unassembled WGS sequence"/>
</dbReference>
<name>A0A031JUF0_9SPHN</name>
<reference evidence="3" key="2">
    <citation type="submission" date="2016-08" db="EMBL/GenBank/DDBJ databases">
        <authorList>
            <person name="Seilhamer J.J."/>
        </authorList>
    </citation>
    <scope>NUCLEOTIDE SEQUENCE [LARGE SCALE GENOMIC DNA]</scope>
    <source>
        <strain evidence="3">SA1</strain>
        <plasmid evidence="3">pSA1</plasmid>
    </source>
</reference>
<dbReference type="OrthoDB" id="9803803at2"/>
<protein>
    <submittedName>
        <fullName evidence="4">Nitrilase/cyanide hydratase and apolipoprotein N-acyltransferase</fullName>
    </submittedName>
</protein>